<dbReference type="CDD" id="cd09134">
    <property type="entry name" value="PLDc_PSS_G_neg_1"/>
    <property type="match status" value="1"/>
</dbReference>
<dbReference type="GO" id="GO:0008444">
    <property type="term" value="F:CDP-diacylglycerol-glycerol-3-phosphate 3-phosphatidyltransferase activity"/>
    <property type="evidence" value="ECO:0007669"/>
    <property type="project" value="InterPro"/>
</dbReference>
<comment type="similarity">
    <text evidence="1">Belongs to the CDP-alcohol phosphatidyltransferase class-II family.</text>
</comment>
<dbReference type="InterPro" id="IPR001736">
    <property type="entry name" value="PLipase_D/transphosphatidylase"/>
</dbReference>
<dbReference type="GO" id="GO:0003882">
    <property type="term" value="F:CDP-diacylglycerol-serine O-phosphatidyltransferase activity"/>
    <property type="evidence" value="ECO:0007669"/>
    <property type="project" value="UniProtKB-EC"/>
</dbReference>
<keyword evidence="3 9" id="KW-0808">Transferase</keyword>
<keyword evidence="4" id="KW-0677">Repeat</keyword>
<keyword evidence="6" id="KW-0594">Phospholipid biosynthesis</keyword>
<dbReference type="Pfam" id="PF13091">
    <property type="entry name" value="PLDc_2"/>
    <property type="match status" value="2"/>
</dbReference>
<dbReference type="EC" id="2.7.8.8" evidence="9"/>
<accession>A0A5J6WU12</accession>
<evidence type="ECO:0000313" key="9">
    <source>
        <dbReference type="EMBL" id="QFI53358.1"/>
    </source>
</evidence>
<dbReference type="Proteomes" id="UP000594034">
    <property type="component" value="Chromosome"/>
</dbReference>
<dbReference type="PIRSF" id="PIRSF000850">
    <property type="entry name" value="Phospholipase_D_PSS"/>
    <property type="match status" value="1"/>
</dbReference>
<dbReference type="KEGG" id="asim:FE240_00665"/>
<name>A0A5J6WU12_9GAMM</name>
<feature type="domain" description="PLD phosphodiesterase" evidence="8">
    <location>
        <begin position="135"/>
        <end position="161"/>
    </location>
</feature>
<evidence type="ECO:0000313" key="10">
    <source>
        <dbReference type="Proteomes" id="UP000594034"/>
    </source>
</evidence>
<dbReference type="GO" id="GO:0005829">
    <property type="term" value="C:cytosol"/>
    <property type="evidence" value="ECO:0007669"/>
    <property type="project" value="TreeGrafter"/>
</dbReference>
<dbReference type="EMBL" id="CP040449">
    <property type="protein sequence ID" value="QFI53358.1"/>
    <property type="molecule type" value="Genomic_DNA"/>
</dbReference>
<reference evidence="9 10" key="1">
    <citation type="submission" date="2019-05" db="EMBL/GenBank/DDBJ databases">
        <title>OXA-830, a novel chromosomally encoded expanded-spectrum class D beta-lactamase in Aeromonas simiae.</title>
        <authorList>
            <person name="Zhou W."/>
            <person name="Chen Q."/>
        </authorList>
    </citation>
    <scope>NUCLEOTIDE SEQUENCE [LARGE SCALE GENOMIC DNA]</scope>
    <source>
        <strain evidence="9 10">A6</strain>
    </source>
</reference>
<feature type="domain" description="PLD phosphodiesterase" evidence="8">
    <location>
        <begin position="356"/>
        <end position="384"/>
    </location>
</feature>
<evidence type="ECO:0000256" key="6">
    <source>
        <dbReference type="ARBA" id="ARBA00023209"/>
    </source>
</evidence>
<dbReference type="NCBIfam" id="NF006946">
    <property type="entry name" value="PRK09428.1"/>
    <property type="match status" value="1"/>
</dbReference>
<dbReference type="GO" id="GO:0032049">
    <property type="term" value="P:cardiolipin biosynthetic process"/>
    <property type="evidence" value="ECO:0007669"/>
    <property type="project" value="InterPro"/>
</dbReference>
<organism evidence="9 10">
    <name type="scientific">Aeromonas simiae</name>
    <dbReference type="NCBI Taxonomy" id="218936"/>
    <lineage>
        <taxon>Bacteria</taxon>
        <taxon>Pseudomonadati</taxon>
        <taxon>Pseudomonadota</taxon>
        <taxon>Gammaproteobacteria</taxon>
        <taxon>Aeromonadales</taxon>
        <taxon>Aeromonadaceae</taxon>
        <taxon>Aeromonas</taxon>
    </lineage>
</organism>
<dbReference type="PANTHER" id="PTHR12586">
    <property type="entry name" value="CDP-DIACYLGLYCEROL--SERINE O-PHOSPHATIDYLTRANSFERASE"/>
    <property type="match status" value="1"/>
</dbReference>
<protein>
    <submittedName>
        <fullName evidence="9">CDP-diacylglycerol--serine O-phosphatidyltransferase</fullName>
        <ecNumber evidence="9">2.7.8.8</ecNumber>
    </submittedName>
</protein>
<evidence type="ECO:0000256" key="7">
    <source>
        <dbReference type="ARBA" id="ARBA00023264"/>
    </source>
</evidence>
<keyword evidence="2" id="KW-0444">Lipid biosynthesis</keyword>
<dbReference type="InterPro" id="IPR025202">
    <property type="entry name" value="PLD-like_dom"/>
</dbReference>
<keyword evidence="5" id="KW-0443">Lipid metabolism</keyword>
<evidence type="ECO:0000256" key="1">
    <source>
        <dbReference type="ARBA" id="ARBA00010682"/>
    </source>
</evidence>
<evidence type="ECO:0000256" key="2">
    <source>
        <dbReference type="ARBA" id="ARBA00022516"/>
    </source>
</evidence>
<evidence type="ECO:0000256" key="4">
    <source>
        <dbReference type="ARBA" id="ARBA00022737"/>
    </source>
</evidence>
<keyword evidence="7" id="KW-1208">Phospholipid metabolism</keyword>
<dbReference type="SMART" id="SM00155">
    <property type="entry name" value="PLDc"/>
    <property type="match status" value="2"/>
</dbReference>
<proteinExistence type="inferred from homology"/>
<keyword evidence="10" id="KW-1185">Reference proteome</keyword>
<gene>
    <name evidence="9" type="primary">pssA</name>
    <name evidence="9" type="ORF">FE240_00665</name>
</gene>
<dbReference type="SUPFAM" id="SSF56024">
    <property type="entry name" value="Phospholipase D/nuclease"/>
    <property type="match status" value="2"/>
</dbReference>
<dbReference type="Gene3D" id="3.30.870.10">
    <property type="entry name" value="Endonuclease Chain A"/>
    <property type="match status" value="2"/>
</dbReference>
<evidence type="ECO:0000256" key="3">
    <source>
        <dbReference type="ARBA" id="ARBA00022679"/>
    </source>
</evidence>
<evidence type="ECO:0000259" key="8">
    <source>
        <dbReference type="SMART" id="SM00155"/>
    </source>
</evidence>
<dbReference type="InterPro" id="IPR016270">
    <property type="entry name" value="PGS1"/>
</dbReference>
<dbReference type="PANTHER" id="PTHR12586:SF1">
    <property type="entry name" value="CDP-DIACYLGLYCEROL--GLYCEROL-3-PHOSPHATE 3-PHOSPHATIDYLTRANSFERASE, MITOCHONDRIAL"/>
    <property type="match status" value="1"/>
</dbReference>
<sequence>MISGFSMHLPAHYRQQLDRLPKIAVGADHFDVLYSAKDFKPRILDLIATARQRIYLVALYLQDDEAGREILDALYAAKARNPDLDIKVFVDFHRAQRGLIGKGKQGGNHQLYQARAAEHAEHIEIYGVPVKGRELLGVLHLKGFVFDDTVLYSGASLNDVYLYQQERYRYDRYHQIESQELATAMVRYVDDYFLASDAVQRLDKPAIPTAKQLKGSIRRFKGQLARSHYYFNSSLPLEHEFAVTPLVGLGKRNNQLNRMIRNLVRSCEREIFICTPYFNLPKELARDIEGLLRHGRKVTIVVGDKTANDFYIPPEEKFSTIGGLPYLYEANLRKFAQRNQHHIDSGLLNLMLWRHERHSYHLKGIFVDGGEWVLLTGNNLNPRAWSLDLENGLLLKDAQHLLSERFERERECILQHTKRVASFSQVEQISDYPEQVRRLMARIHRVKAHLLLKRII</sequence>
<evidence type="ECO:0000256" key="5">
    <source>
        <dbReference type="ARBA" id="ARBA00023098"/>
    </source>
</evidence>
<dbReference type="CDD" id="cd09136">
    <property type="entry name" value="PLDc_PSS_G_neg_2"/>
    <property type="match status" value="1"/>
</dbReference>
<dbReference type="AlphaFoldDB" id="A0A5J6WU12"/>